<evidence type="ECO:0000313" key="2">
    <source>
        <dbReference type="Proteomes" id="UP000266673"/>
    </source>
</evidence>
<comment type="caution">
    <text evidence="1">The sequence shown here is derived from an EMBL/GenBank/DDBJ whole genome shotgun (WGS) entry which is preliminary data.</text>
</comment>
<dbReference type="EMBL" id="QKWP01001010">
    <property type="protein sequence ID" value="RIB12568.1"/>
    <property type="molecule type" value="Genomic_DNA"/>
</dbReference>
<organism evidence="1 2">
    <name type="scientific">Gigaspora rosea</name>
    <dbReference type="NCBI Taxonomy" id="44941"/>
    <lineage>
        <taxon>Eukaryota</taxon>
        <taxon>Fungi</taxon>
        <taxon>Fungi incertae sedis</taxon>
        <taxon>Mucoromycota</taxon>
        <taxon>Glomeromycotina</taxon>
        <taxon>Glomeromycetes</taxon>
        <taxon>Diversisporales</taxon>
        <taxon>Gigasporaceae</taxon>
        <taxon>Gigaspora</taxon>
    </lineage>
</organism>
<dbReference type="OrthoDB" id="2489139at2759"/>
<protein>
    <submittedName>
        <fullName evidence="1">Uncharacterized protein</fullName>
    </submittedName>
</protein>
<keyword evidence="2" id="KW-1185">Reference proteome</keyword>
<name>A0A397UT91_9GLOM</name>
<sequence length="112" mass="12674">MPQVVKQKKVVKQTAYSVMQKLEVVTYAKQHESKELGKQKPIWQDPSKEVAKIFDGATKTGILETRAGELDDMTFRGEGPPIWPPESYQRKRIYVIEVGTRGRKTMIAPNAG</sequence>
<dbReference type="AlphaFoldDB" id="A0A397UT91"/>
<dbReference type="Proteomes" id="UP000266673">
    <property type="component" value="Unassembled WGS sequence"/>
</dbReference>
<gene>
    <name evidence="1" type="ORF">C2G38_2200272</name>
</gene>
<proteinExistence type="predicted"/>
<evidence type="ECO:0000313" key="1">
    <source>
        <dbReference type="EMBL" id="RIB12568.1"/>
    </source>
</evidence>
<reference evidence="1 2" key="1">
    <citation type="submission" date="2018-06" db="EMBL/GenBank/DDBJ databases">
        <title>Comparative genomics reveals the genomic features of Rhizophagus irregularis, R. cerebriforme, R. diaphanum and Gigaspora rosea, and their symbiotic lifestyle signature.</title>
        <authorList>
            <person name="Morin E."/>
            <person name="San Clemente H."/>
            <person name="Chen E.C.H."/>
            <person name="De La Providencia I."/>
            <person name="Hainaut M."/>
            <person name="Kuo A."/>
            <person name="Kohler A."/>
            <person name="Murat C."/>
            <person name="Tang N."/>
            <person name="Roy S."/>
            <person name="Loubradou J."/>
            <person name="Henrissat B."/>
            <person name="Grigoriev I.V."/>
            <person name="Corradi N."/>
            <person name="Roux C."/>
            <person name="Martin F.M."/>
        </authorList>
    </citation>
    <scope>NUCLEOTIDE SEQUENCE [LARGE SCALE GENOMIC DNA]</scope>
    <source>
        <strain evidence="1 2">DAOM 194757</strain>
    </source>
</reference>
<accession>A0A397UT91</accession>